<accession>A0A5P8WH92</accession>
<organism evidence="1 2">
    <name type="scientific">Nostoc sphaeroides CCNUC1</name>
    <dbReference type="NCBI Taxonomy" id="2653204"/>
    <lineage>
        <taxon>Bacteria</taxon>
        <taxon>Bacillati</taxon>
        <taxon>Cyanobacteriota</taxon>
        <taxon>Cyanophyceae</taxon>
        <taxon>Nostocales</taxon>
        <taxon>Nostocaceae</taxon>
        <taxon>Nostoc</taxon>
    </lineage>
</organism>
<dbReference type="KEGG" id="nsh:GXM_09558"/>
<evidence type="ECO:0000313" key="1">
    <source>
        <dbReference type="EMBL" id="QFS52064.1"/>
    </source>
</evidence>
<dbReference type="AlphaFoldDB" id="A0A5P8WH92"/>
<reference evidence="1 2" key="1">
    <citation type="submission" date="2019-10" db="EMBL/GenBank/DDBJ databases">
        <title>Genomic and transcriptomic insights into the perfect genentic adaptation of a filamentous nitrogen-fixing cyanobacterium to rice fields.</title>
        <authorList>
            <person name="Chen Z."/>
        </authorList>
    </citation>
    <scope>NUCLEOTIDE SEQUENCE [LARGE SCALE GENOMIC DNA]</scope>
    <source>
        <strain evidence="1">CCNUC1</strain>
    </source>
</reference>
<keyword evidence="2" id="KW-1185">Reference proteome</keyword>
<dbReference type="EMBL" id="CP045227">
    <property type="protein sequence ID" value="QFS52064.1"/>
    <property type="molecule type" value="Genomic_DNA"/>
</dbReference>
<dbReference type="RefSeq" id="WP_152592293.1">
    <property type="nucleotide sequence ID" value="NZ_CP045227.1"/>
</dbReference>
<protein>
    <submittedName>
        <fullName evidence="1">Uncharacterized protein</fullName>
    </submittedName>
</protein>
<evidence type="ECO:0000313" key="2">
    <source>
        <dbReference type="Proteomes" id="UP000326678"/>
    </source>
</evidence>
<name>A0A5P8WH92_9NOSO</name>
<dbReference type="Proteomes" id="UP000326678">
    <property type="component" value="Chromosome Gxm2"/>
</dbReference>
<sequence>MSVINNIEFPTQVTDTTLQGIPQTLNQIESPATLGWKGLKLKLEQGLDSAGSFYQQLVSTIGSAVGVADGEPYWNGSEGAMALFGLTSLRGVRLWCAIG</sequence>
<proteinExistence type="predicted"/>
<gene>
    <name evidence="1" type="ORF">GXM_09558</name>
</gene>